<dbReference type="EMBL" id="SLUK01000011">
    <property type="protein sequence ID" value="TCL42262.1"/>
    <property type="molecule type" value="Genomic_DNA"/>
</dbReference>
<dbReference type="PANTHER" id="PTHR43280:SF2">
    <property type="entry name" value="HTH-TYPE TRANSCRIPTIONAL REGULATOR EXSA"/>
    <property type="match status" value="1"/>
</dbReference>
<evidence type="ECO:0000256" key="3">
    <source>
        <dbReference type="ARBA" id="ARBA00023163"/>
    </source>
</evidence>
<sequence length="436" mass="50249">MDSQLKQKIDYVASVYQEITHLECHYQSLEISGSEIAQPDLCCRVCQLFRSTKQGSSSCQTQISSAVMAAIADDCWKVVVCRTGLLDWIVPVFYGGNPIGYFISGSICNSDESKKELEAQVNLFSTFYSVSPEDFEAACELVQVVQKDQVRFFARLLFDLCRIHIPAGKERPSDLKWDPSKTVFFEEEELLEEFPRDHPLSQRVYSNSFTSRAMEIFWKSIEVKANSIFANIMSKRILEAHILYDEVMSMAYCEPNLVLMRTSAETLYHIITLTRYNKDNYDIRFYRLTYETMQKLFEADSADGIKQAMDDAFDSMSYYCVVDPQAISQSPVAISVVEFLEKNYQHNIKVEDIAKSIHMSPAYVSRIFKKETNFTIKWWLNSIRMKHAQELLLETNIPIKDIGPAVGYSDMRGFYKMFAKHFGVTCSEMRKNALME</sequence>
<dbReference type="Gene3D" id="1.10.10.60">
    <property type="entry name" value="Homeodomain-like"/>
    <property type="match status" value="2"/>
</dbReference>
<evidence type="ECO:0000313" key="6">
    <source>
        <dbReference type="Proteomes" id="UP000294682"/>
    </source>
</evidence>
<dbReference type="InterPro" id="IPR018771">
    <property type="entry name" value="PocR_dom"/>
</dbReference>
<reference evidence="5 6" key="1">
    <citation type="submission" date="2019-03" db="EMBL/GenBank/DDBJ databases">
        <title>Genomic Encyclopedia of Type Strains, Phase IV (KMG-IV): sequencing the most valuable type-strain genomes for metagenomic binning, comparative biology and taxonomic classification.</title>
        <authorList>
            <person name="Goeker M."/>
        </authorList>
    </citation>
    <scope>NUCLEOTIDE SEQUENCE [LARGE SCALE GENOMIC DNA]</scope>
    <source>
        <strain evidence="5 6">DSM 100433</strain>
    </source>
</reference>
<dbReference type="GO" id="GO:0003700">
    <property type="term" value="F:DNA-binding transcription factor activity"/>
    <property type="evidence" value="ECO:0007669"/>
    <property type="project" value="InterPro"/>
</dbReference>
<dbReference type="Pfam" id="PF10114">
    <property type="entry name" value="PocR"/>
    <property type="match status" value="1"/>
</dbReference>
<dbReference type="Proteomes" id="UP000294682">
    <property type="component" value="Unassembled WGS sequence"/>
</dbReference>
<keyword evidence="6" id="KW-1185">Reference proteome</keyword>
<proteinExistence type="predicted"/>
<comment type="caution">
    <text evidence="5">The sequence shown here is derived from an EMBL/GenBank/DDBJ whole genome shotgun (WGS) entry which is preliminary data.</text>
</comment>
<dbReference type="SUPFAM" id="SSF46689">
    <property type="entry name" value="Homeodomain-like"/>
    <property type="match status" value="2"/>
</dbReference>
<protein>
    <submittedName>
        <fullName evidence="5">PocR sensory domain-containing protein</fullName>
    </submittedName>
</protein>
<dbReference type="AlphaFoldDB" id="A0A9X8UHT5"/>
<evidence type="ECO:0000256" key="2">
    <source>
        <dbReference type="ARBA" id="ARBA00023125"/>
    </source>
</evidence>
<feature type="domain" description="HTH araC/xylS-type" evidence="4">
    <location>
        <begin position="334"/>
        <end position="432"/>
    </location>
</feature>
<keyword evidence="2" id="KW-0238">DNA-binding</keyword>
<dbReference type="GO" id="GO:0043565">
    <property type="term" value="F:sequence-specific DNA binding"/>
    <property type="evidence" value="ECO:0007669"/>
    <property type="project" value="InterPro"/>
</dbReference>
<dbReference type="InterPro" id="IPR009057">
    <property type="entry name" value="Homeodomain-like_sf"/>
</dbReference>
<name>A0A9X8UHT5_9FIRM</name>
<evidence type="ECO:0000313" key="5">
    <source>
        <dbReference type="EMBL" id="TCL42262.1"/>
    </source>
</evidence>
<dbReference type="Pfam" id="PF12833">
    <property type="entry name" value="HTH_18"/>
    <property type="match status" value="1"/>
</dbReference>
<dbReference type="PANTHER" id="PTHR43280">
    <property type="entry name" value="ARAC-FAMILY TRANSCRIPTIONAL REGULATOR"/>
    <property type="match status" value="1"/>
</dbReference>
<organism evidence="5 6">
    <name type="scientific">Harryflintia acetispora</name>
    <dbReference type="NCBI Taxonomy" id="1849041"/>
    <lineage>
        <taxon>Bacteria</taxon>
        <taxon>Bacillati</taxon>
        <taxon>Bacillota</taxon>
        <taxon>Clostridia</taxon>
        <taxon>Eubacteriales</taxon>
        <taxon>Oscillospiraceae</taxon>
        <taxon>Harryflintia</taxon>
    </lineage>
</organism>
<dbReference type="SMART" id="SM00342">
    <property type="entry name" value="HTH_ARAC"/>
    <property type="match status" value="1"/>
</dbReference>
<gene>
    <name evidence="5" type="ORF">EDD78_11125</name>
</gene>
<keyword evidence="1" id="KW-0805">Transcription regulation</keyword>
<evidence type="ECO:0000256" key="1">
    <source>
        <dbReference type="ARBA" id="ARBA00023015"/>
    </source>
</evidence>
<dbReference type="PROSITE" id="PS01124">
    <property type="entry name" value="HTH_ARAC_FAMILY_2"/>
    <property type="match status" value="1"/>
</dbReference>
<dbReference type="InterPro" id="IPR018060">
    <property type="entry name" value="HTH_AraC"/>
</dbReference>
<dbReference type="RefSeq" id="WP_159448972.1">
    <property type="nucleotide sequence ID" value="NZ_SLUK01000011.1"/>
</dbReference>
<evidence type="ECO:0000259" key="4">
    <source>
        <dbReference type="PROSITE" id="PS01124"/>
    </source>
</evidence>
<keyword evidence="3" id="KW-0804">Transcription</keyword>
<accession>A0A9X8UHT5</accession>